<gene>
    <name evidence="2" type="ORF">HYDPIDRAFT_31223</name>
</gene>
<evidence type="ECO:0000313" key="3">
    <source>
        <dbReference type="Proteomes" id="UP000053820"/>
    </source>
</evidence>
<feature type="compositionally biased region" description="Acidic residues" evidence="1">
    <location>
        <begin position="21"/>
        <end position="44"/>
    </location>
</feature>
<evidence type="ECO:0000313" key="2">
    <source>
        <dbReference type="EMBL" id="KIJ61624.1"/>
    </source>
</evidence>
<dbReference type="HOGENOM" id="CLU_2197327_0_0_1"/>
<dbReference type="AlphaFoldDB" id="A0A0C9V7J7"/>
<feature type="compositionally biased region" description="Polar residues" evidence="1">
    <location>
        <begin position="67"/>
        <end position="87"/>
    </location>
</feature>
<sequence length="108" mass="12012">MPCEPETSKPIQNQKKRDTDNGDSDFESDEDDYEPPSTDSEDEQPREGFTGRGQEDGALAAAPRPARTNSKPSVATRQLTTDSSNSVRRPPPKEHSVHYPTTKKVQKK</sequence>
<dbReference type="EMBL" id="KN839861">
    <property type="protein sequence ID" value="KIJ61624.1"/>
    <property type="molecule type" value="Genomic_DNA"/>
</dbReference>
<feature type="region of interest" description="Disordered" evidence="1">
    <location>
        <begin position="1"/>
        <end position="108"/>
    </location>
</feature>
<organism evidence="2 3">
    <name type="scientific">Hydnomerulius pinastri MD-312</name>
    <dbReference type="NCBI Taxonomy" id="994086"/>
    <lineage>
        <taxon>Eukaryota</taxon>
        <taxon>Fungi</taxon>
        <taxon>Dikarya</taxon>
        <taxon>Basidiomycota</taxon>
        <taxon>Agaricomycotina</taxon>
        <taxon>Agaricomycetes</taxon>
        <taxon>Agaricomycetidae</taxon>
        <taxon>Boletales</taxon>
        <taxon>Boletales incertae sedis</taxon>
        <taxon>Leucogyrophana</taxon>
    </lineage>
</organism>
<name>A0A0C9V7J7_9AGAM</name>
<dbReference type="Proteomes" id="UP000053820">
    <property type="component" value="Unassembled WGS sequence"/>
</dbReference>
<accession>A0A0C9V7J7</accession>
<protein>
    <submittedName>
        <fullName evidence="2">Uncharacterized protein</fullName>
    </submittedName>
</protein>
<reference evidence="2 3" key="1">
    <citation type="submission" date="2014-04" db="EMBL/GenBank/DDBJ databases">
        <title>Evolutionary Origins and Diversification of the Mycorrhizal Mutualists.</title>
        <authorList>
            <consortium name="DOE Joint Genome Institute"/>
            <consortium name="Mycorrhizal Genomics Consortium"/>
            <person name="Kohler A."/>
            <person name="Kuo A."/>
            <person name="Nagy L.G."/>
            <person name="Floudas D."/>
            <person name="Copeland A."/>
            <person name="Barry K.W."/>
            <person name="Cichocki N."/>
            <person name="Veneault-Fourrey C."/>
            <person name="LaButti K."/>
            <person name="Lindquist E.A."/>
            <person name="Lipzen A."/>
            <person name="Lundell T."/>
            <person name="Morin E."/>
            <person name="Murat C."/>
            <person name="Riley R."/>
            <person name="Ohm R."/>
            <person name="Sun H."/>
            <person name="Tunlid A."/>
            <person name="Henrissat B."/>
            <person name="Grigoriev I.V."/>
            <person name="Hibbett D.S."/>
            <person name="Martin F."/>
        </authorList>
    </citation>
    <scope>NUCLEOTIDE SEQUENCE [LARGE SCALE GENOMIC DNA]</scope>
    <source>
        <strain evidence="2 3">MD-312</strain>
    </source>
</reference>
<keyword evidence="3" id="KW-1185">Reference proteome</keyword>
<proteinExistence type="predicted"/>
<evidence type="ECO:0000256" key="1">
    <source>
        <dbReference type="SAM" id="MobiDB-lite"/>
    </source>
</evidence>